<dbReference type="PRINTS" id="PR00035">
    <property type="entry name" value="HTHGNTR"/>
</dbReference>
<dbReference type="EMBL" id="CP038267">
    <property type="protein sequence ID" value="QBR92842.1"/>
    <property type="molecule type" value="Genomic_DNA"/>
</dbReference>
<evidence type="ECO:0000256" key="1">
    <source>
        <dbReference type="ARBA" id="ARBA00023015"/>
    </source>
</evidence>
<feature type="domain" description="HTH gntR-type" evidence="4">
    <location>
        <begin position="15"/>
        <end position="82"/>
    </location>
</feature>
<dbReference type="RefSeq" id="WP_135077661.1">
    <property type="nucleotide sequence ID" value="NZ_CP038267.1"/>
</dbReference>
<dbReference type="SMART" id="SM00345">
    <property type="entry name" value="HTH_GNTR"/>
    <property type="match status" value="1"/>
</dbReference>
<evidence type="ECO:0000313" key="5">
    <source>
        <dbReference type="EMBL" id="QBR92842.1"/>
    </source>
</evidence>
<dbReference type="GO" id="GO:0003677">
    <property type="term" value="F:DNA binding"/>
    <property type="evidence" value="ECO:0007669"/>
    <property type="project" value="UniProtKB-KW"/>
</dbReference>
<protein>
    <submittedName>
        <fullName evidence="5">GntR family transcriptional regulator</fullName>
    </submittedName>
</protein>
<name>A0A4V1BDZ5_9ACTN</name>
<dbReference type="Proteomes" id="UP000294894">
    <property type="component" value="Chromosome"/>
</dbReference>
<dbReference type="SUPFAM" id="SSF46785">
    <property type="entry name" value="Winged helix' DNA-binding domain"/>
    <property type="match status" value="1"/>
</dbReference>
<sequence length="248" mass="27810">MSASSTGPSAYERPPSLVDFAAAALRHKVLAGAYAPGERLRENALAEELGISRPPLREALRLLEREGLLLQEPRKGVSVTPLTLHDVYEIFTLRRDFETLAVRVGVPVRDEVKLQRCRDAMSRLEAAARAGNQAEWTECAFDFHVSIVALAGIGRLEAAYRSLRFQMQLCMALNRVARVERVEEDFEGDVRRHRRLLDLVEAGDPDALLAELDSHGDRTFLDGIEDRLDGHSEESLVWLREARAEVVE</sequence>
<evidence type="ECO:0000256" key="2">
    <source>
        <dbReference type="ARBA" id="ARBA00023125"/>
    </source>
</evidence>
<dbReference type="SUPFAM" id="SSF48008">
    <property type="entry name" value="GntR ligand-binding domain-like"/>
    <property type="match status" value="1"/>
</dbReference>
<evidence type="ECO:0000259" key="4">
    <source>
        <dbReference type="PROSITE" id="PS50949"/>
    </source>
</evidence>
<proteinExistence type="predicted"/>
<dbReference type="OrthoDB" id="5182935at2"/>
<dbReference type="InterPro" id="IPR000524">
    <property type="entry name" value="Tscrpt_reg_HTH_GntR"/>
</dbReference>
<dbReference type="InterPro" id="IPR036388">
    <property type="entry name" value="WH-like_DNA-bd_sf"/>
</dbReference>
<gene>
    <name evidence="5" type="ORF">EXE57_11560</name>
</gene>
<dbReference type="PANTHER" id="PTHR43537:SF5">
    <property type="entry name" value="UXU OPERON TRANSCRIPTIONAL REGULATOR"/>
    <property type="match status" value="1"/>
</dbReference>
<dbReference type="Pfam" id="PF00392">
    <property type="entry name" value="GntR"/>
    <property type="match status" value="1"/>
</dbReference>
<dbReference type="PROSITE" id="PS50949">
    <property type="entry name" value="HTH_GNTR"/>
    <property type="match status" value="1"/>
</dbReference>
<dbReference type="Pfam" id="PF07729">
    <property type="entry name" value="FCD"/>
    <property type="match status" value="1"/>
</dbReference>
<dbReference type="Gene3D" id="1.20.120.530">
    <property type="entry name" value="GntR ligand-binding domain-like"/>
    <property type="match status" value="1"/>
</dbReference>
<evidence type="ECO:0000256" key="3">
    <source>
        <dbReference type="ARBA" id="ARBA00023163"/>
    </source>
</evidence>
<dbReference type="SMART" id="SM00895">
    <property type="entry name" value="FCD"/>
    <property type="match status" value="1"/>
</dbReference>
<dbReference type="InterPro" id="IPR036390">
    <property type="entry name" value="WH_DNA-bd_sf"/>
</dbReference>
<dbReference type="GO" id="GO:0003700">
    <property type="term" value="F:DNA-binding transcription factor activity"/>
    <property type="evidence" value="ECO:0007669"/>
    <property type="project" value="InterPro"/>
</dbReference>
<dbReference type="PANTHER" id="PTHR43537">
    <property type="entry name" value="TRANSCRIPTIONAL REGULATOR, GNTR FAMILY"/>
    <property type="match status" value="1"/>
</dbReference>
<dbReference type="InterPro" id="IPR008920">
    <property type="entry name" value="TF_FadR/GntR_C"/>
</dbReference>
<keyword evidence="3" id="KW-0804">Transcription</keyword>
<keyword evidence="6" id="KW-1185">Reference proteome</keyword>
<reference evidence="5 6" key="1">
    <citation type="submission" date="2019-03" db="EMBL/GenBank/DDBJ databases">
        <title>Three New Species of Nocardioides, Nocardioides euryhalodurans sp. nov., Nocardioides seonyuensis sp. nov. and Nocardioides eburneoflavus sp. nov., Iolated from Soil.</title>
        <authorList>
            <person name="Roh S.G."/>
            <person name="Lee C."/>
            <person name="Kim M.-K."/>
            <person name="Kim S.B."/>
        </authorList>
    </citation>
    <scope>NUCLEOTIDE SEQUENCE [LARGE SCALE GENOMIC DNA]</scope>
    <source>
        <strain evidence="5 6">MMS17-SY117</strain>
    </source>
</reference>
<dbReference type="InterPro" id="IPR011711">
    <property type="entry name" value="GntR_C"/>
</dbReference>
<organism evidence="5 6">
    <name type="scientific">Nocardioides euryhalodurans</name>
    <dbReference type="NCBI Taxonomy" id="2518370"/>
    <lineage>
        <taxon>Bacteria</taxon>
        <taxon>Bacillati</taxon>
        <taxon>Actinomycetota</taxon>
        <taxon>Actinomycetes</taxon>
        <taxon>Propionibacteriales</taxon>
        <taxon>Nocardioidaceae</taxon>
        <taxon>Nocardioides</taxon>
    </lineage>
</organism>
<accession>A0A4V1BDZ5</accession>
<evidence type="ECO:0000313" key="6">
    <source>
        <dbReference type="Proteomes" id="UP000294894"/>
    </source>
</evidence>
<dbReference type="KEGG" id="noy:EXE57_11560"/>
<dbReference type="AlphaFoldDB" id="A0A4V1BDZ5"/>
<keyword evidence="2" id="KW-0238">DNA-binding</keyword>
<keyword evidence="1" id="KW-0805">Transcription regulation</keyword>
<dbReference type="Gene3D" id="1.10.10.10">
    <property type="entry name" value="Winged helix-like DNA-binding domain superfamily/Winged helix DNA-binding domain"/>
    <property type="match status" value="1"/>
</dbReference>